<dbReference type="Pfam" id="PF12796">
    <property type="entry name" value="Ank_2"/>
    <property type="match status" value="1"/>
</dbReference>
<accession>A0A9W6F625</accession>
<dbReference type="PANTHER" id="PTHR22872:SF2">
    <property type="entry name" value="INHIBITOR OF BRUTON TYROSINE KINASE"/>
    <property type="match status" value="1"/>
</dbReference>
<dbReference type="SUPFAM" id="SSF48403">
    <property type="entry name" value="Ankyrin repeat"/>
    <property type="match status" value="1"/>
</dbReference>
<dbReference type="InterPro" id="IPR036770">
    <property type="entry name" value="Ankyrin_rpt-contain_sf"/>
</dbReference>
<keyword evidence="2" id="KW-0040">ANK repeat</keyword>
<dbReference type="InterPro" id="IPR051625">
    <property type="entry name" value="Signaling_Regulatory_Domain"/>
</dbReference>
<reference evidence="3 4" key="1">
    <citation type="journal article" date="2023" name="Commun. Biol.">
        <title>Reorganization of the ancestral sex-determining regions during the evolution of trioecy in Pleodorina starrii.</title>
        <authorList>
            <person name="Takahashi K."/>
            <person name="Suzuki S."/>
            <person name="Kawai-Toyooka H."/>
            <person name="Yamamoto K."/>
            <person name="Hamaji T."/>
            <person name="Ootsuki R."/>
            <person name="Yamaguchi H."/>
            <person name="Kawachi M."/>
            <person name="Higashiyama T."/>
            <person name="Nozaki H."/>
        </authorList>
    </citation>
    <scope>NUCLEOTIDE SEQUENCE [LARGE SCALE GENOMIC DNA]</scope>
    <source>
        <strain evidence="3 4">NIES-4479</strain>
    </source>
</reference>
<dbReference type="EMBL" id="BRXU01000019">
    <property type="protein sequence ID" value="GLC57659.1"/>
    <property type="molecule type" value="Genomic_DNA"/>
</dbReference>
<dbReference type="Gene3D" id="1.25.40.20">
    <property type="entry name" value="Ankyrin repeat-containing domain"/>
    <property type="match status" value="1"/>
</dbReference>
<keyword evidence="1" id="KW-0677">Repeat</keyword>
<protein>
    <recommendedName>
        <fullName evidence="5">Ankyrin repeat protein</fullName>
    </recommendedName>
</protein>
<comment type="caution">
    <text evidence="3">The sequence shown here is derived from an EMBL/GenBank/DDBJ whole genome shotgun (WGS) entry which is preliminary data.</text>
</comment>
<sequence length="96" mass="10503">MATLVEVVKHGSALHVEAAVQKLTGQLNKPNSSEVYPLHVAVWRNHLPILERLLEAGAWTHCTDGESGWTPLHRALYLGHLAAAAKLLQAGHERTD</sequence>
<evidence type="ECO:0008006" key="5">
    <source>
        <dbReference type="Google" id="ProtNLM"/>
    </source>
</evidence>
<organism evidence="3 4">
    <name type="scientific">Pleodorina starrii</name>
    <dbReference type="NCBI Taxonomy" id="330485"/>
    <lineage>
        <taxon>Eukaryota</taxon>
        <taxon>Viridiplantae</taxon>
        <taxon>Chlorophyta</taxon>
        <taxon>core chlorophytes</taxon>
        <taxon>Chlorophyceae</taxon>
        <taxon>CS clade</taxon>
        <taxon>Chlamydomonadales</taxon>
        <taxon>Volvocaceae</taxon>
        <taxon>Pleodorina</taxon>
    </lineage>
</organism>
<dbReference type="InterPro" id="IPR002110">
    <property type="entry name" value="Ankyrin_rpt"/>
</dbReference>
<name>A0A9W6F625_9CHLO</name>
<dbReference type="PROSITE" id="PS50088">
    <property type="entry name" value="ANK_REPEAT"/>
    <property type="match status" value="2"/>
</dbReference>
<keyword evidence="4" id="KW-1185">Reference proteome</keyword>
<dbReference type="OrthoDB" id="1893551at2759"/>
<feature type="repeat" description="ANK" evidence="2">
    <location>
        <begin position="67"/>
        <end position="96"/>
    </location>
</feature>
<gene>
    <name evidence="3" type="primary">PLEST002639</name>
    <name evidence="3" type="ORF">PLESTB_001250900</name>
</gene>
<dbReference type="PANTHER" id="PTHR22872">
    <property type="entry name" value="BTK-BINDING PROTEIN-RELATED"/>
    <property type="match status" value="1"/>
</dbReference>
<feature type="repeat" description="ANK" evidence="2">
    <location>
        <begin position="33"/>
        <end position="65"/>
    </location>
</feature>
<dbReference type="Proteomes" id="UP001165080">
    <property type="component" value="Unassembled WGS sequence"/>
</dbReference>
<dbReference type="SMART" id="SM00248">
    <property type="entry name" value="ANK"/>
    <property type="match status" value="2"/>
</dbReference>
<evidence type="ECO:0000313" key="4">
    <source>
        <dbReference type="Proteomes" id="UP001165080"/>
    </source>
</evidence>
<dbReference type="AlphaFoldDB" id="A0A9W6F625"/>
<dbReference type="PROSITE" id="PS50297">
    <property type="entry name" value="ANK_REP_REGION"/>
    <property type="match status" value="2"/>
</dbReference>
<evidence type="ECO:0000256" key="2">
    <source>
        <dbReference type="PROSITE-ProRule" id="PRU00023"/>
    </source>
</evidence>
<evidence type="ECO:0000313" key="3">
    <source>
        <dbReference type="EMBL" id="GLC57659.1"/>
    </source>
</evidence>
<proteinExistence type="predicted"/>
<evidence type="ECO:0000256" key="1">
    <source>
        <dbReference type="ARBA" id="ARBA00022737"/>
    </source>
</evidence>